<sequence>MKKLPPFLKRMLKIAKKYNINFNTCLMSKEIQHNLPVWFHIGANKDLNPLNNHTHAKCLRSKHNISTVGDLEKIANRNDRTHRVRKNCNCEDCKADRDRGCMNPYRCKKTARMIMASILPKWNPSITITPPRRDLNPNEVLEASIAFKKQDDITFNPFLVLEGHPENGLRILGNKIDRRDNLNISQERVPDSQEVAVAVICEANRIDRDGMNVSAGGVWFGPSDDCNTYSKVPEEIAKQGSGAIQAILKATQLIPKNTPLKMKIQDRALIKTLTIDLQKAEDEGWTNTPNKELTKIAVQELRKRSAITHFRLWGKDISANDKKGATDLAKRGLDAPQTDTYDLQPDLNYAVEGIKLVRGSQRLFYKGIRNISGESKQRRGTLINLAMTKYAVHDIGGKTPADAEIWKAIRNRDIPRQIRGFVWKTIHEAYKIGKYWTRIENLENRGKCDLCGEEENMDHVLLDCDKSLPIKTVWDLSKKIWLLREESWPDISFGTIIGSCLVNFTNNKKKKLIGKNRLF</sequence>
<dbReference type="Proteomes" id="UP000790377">
    <property type="component" value="Unassembled WGS sequence"/>
</dbReference>
<evidence type="ECO:0000313" key="2">
    <source>
        <dbReference type="Proteomes" id="UP000790377"/>
    </source>
</evidence>
<keyword evidence="2" id="KW-1185">Reference proteome</keyword>
<gene>
    <name evidence="1" type="ORF">BJ138DRAFT_1107255</name>
</gene>
<accession>A0ACB7ZSV1</accession>
<protein>
    <submittedName>
        <fullName evidence="1">Uncharacterized protein</fullName>
    </submittedName>
</protein>
<comment type="caution">
    <text evidence="1">The sequence shown here is derived from an EMBL/GenBank/DDBJ whole genome shotgun (WGS) entry which is preliminary data.</text>
</comment>
<dbReference type="EMBL" id="MU268688">
    <property type="protein sequence ID" value="KAH7903929.1"/>
    <property type="molecule type" value="Genomic_DNA"/>
</dbReference>
<proteinExistence type="predicted"/>
<name>A0ACB7ZSV1_9AGAM</name>
<reference evidence="1" key="1">
    <citation type="journal article" date="2021" name="New Phytol.">
        <title>Evolutionary innovations through gain and loss of genes in the ectomycorrhizal Boletales.</title>
        <authorList>
            <person name="Wu G."/>
            <person name="Miyauchi S."/>
            <person name="Morin E."/>
            <person name="Kuo A."/>
            <person name="Drula E."/>
            <person name="Varga T."/>
            <person name="Kohler A."/>
            <person name="Feng B."/>
            <person name="Cao Y."/>
            <person name="Lipzen A."/>
            <person name="Daum C."/>
            <person name="Hundley H."/>
            <person name="Pangilinan J."/>
            <person name="Johnson J."/>
            <person name="Barry K."/>
            <person name="LaButti K."/>
            <person name="Ng V."/>
            <person name="Ahrendt S."/>
            <person name="Min B."/>
            <person name="Choi I.G."/>
            <person name="Park H."/>
            <person name="Plett J.M."/>
            <person name="Magnuson J."/>
            <person name="Spatafora J.W."/>
            <person name="Nagy L.G."/>
            <person name="Henrissat B."/>
            <person name="Grigoriev I.V."/>
            <person name="Yang Z.L."/>
            <person name="Xu J."/>
            <person name="Martin F.M."/>
        </authorList>
    </citation>
    <scope>NUCLEOTIDE SEQUENCE</scope>
    <source>
        <strain evidence="1">ATCC 28755</strain>
    </source>
</reference>
<evidence type="ECO:0000313" key="1">
    <source>
        <dbReference type="EMBL" id="KAH7903929.1"/>
    </source>
</evidence>
<organism evidence="1 2">
    <name type="scientific">Hygrophoropsis aurantiaca</name>
    <dbReference type="NCBI Taxonomy" id="72124"/>
    <lineage>
        <taxon>Eukaryota</taxon>
        <taxon>Fungi</taxon>
        <taxon>Dikarya</taxon>
        <taxon>Basidiomycota</taxon>
        <taxon>Agaricomycotina</taxon>
        <taxon>Agaricomycetes</taxon>
        <taxon>Agaricomycetidae</taxon>
        <taxon>Boletales</taxon>
        <taxon>Coniophorineae</taxon>
        <taxon>Hygrophoropsidaceae</taxon>
        <taxon>Hygrophoropsis</taxon>
    </lineage>
</organism>